<dbReference type="EMBL" id="RPFW01000010">
    <property type="protein sequence ID" value="TVZ00076.1"/>
    <property type="molecule type" value="Genomic_DNA"/>
</dbReference>
<dbReference type="Proteomes" id="UP000460272">
    <property type="component" value="Unassembled WGS sequence"/>
</dbReference>
<name>A0A6P2BPF0_9ACTN</name>
<protein>
    <submittedName>
        <fullName evidence="3">YciI family protein</fullName>
    </submittedName>
</protein>
<evidence type="ECO:0000313" key="4">
    <source>
        <dbReference type="Proteomes" id="UP000460272"/>
    </source>
</evidence>
<evidence type="ECO:0000259" key="2">
    <source>
        <dbReference type="Pfam" id="PF03795"/>
    </source>
</evidence>
<dbReference type="AlphaFoldDB" id="A0A6P2BPF0"/>
<gene>
    <name evidence="3" type="ORF">EAS64_39065</name>
</gene>
<dbReference type="SUPFAM" id="SSF54909">
    <property type="entry name" value="Dimeric alpha+beta barrel"/>
    <property type="match status" value="1"/>
</dbReference>
<reference evidence="3 4" key="1">
    <citation type="submission" date="2018-11" db="EMBL/GenBank/DDBJ databases">
        <title>Trebonia kvetii gen.nov., sp.nov., a novel acidophilic actinobacterium, and proposal of the new actinobacterial family Treboniaceae fam. nov.</title>
        <authorList>
            <person name="Rapoport D."/>
            <person name="Sagova-Mareckova M."/>
            <person name="Sedlacek I."/>
            <person name="Provaznik J."/>
            <person name="Kralova S."/>
            <person name="Pavlinic D."/>
            <person name="Benes V."/>
            <person name="Kopecky J."/>
        </authorList>
    </citation>
    <scope>NUCLEOTIDE SEQUENCE [LARGE SCALE GENOMIC DNA]</scope>
    <source>
        <strain evidence="3 4">15Tr583</strain>
    </source>
</reference>
<feature type="domain" description="YCII-related" evidence="2">
    <location>
        <begin position="1"/>
        <end position="109"/>
    </location>
</feature>
<dbReference type="Gene3D" id="3.30.70.1060">
    <property type="entry name" value="Dimeric alpha+beta barrel"/>
    <property type="match status" value="1"/>
</dbReference>
<evidence type="ECO:0000256" key="1">
    <source>
        <dbReference type="ARBA" id="ARBA00007689"/>
    </source>
</evidence>
<comment type="caution">
    <text evidence="3">The sequence shown here is derived from an EMBL/GenBank/DDBJ whole genome shotgun (WGS) entry which is preliminary data.</text>
</comment>
<organism evidence="3 4">
    <name type="scientific">Trebonia kvetii</name>
    <dbReference type="NCBI Taxonomy" id="2480626"/>
    <lineage>
        <taxon>Bacteria</taxon>
        <taxon>Bacillati</taxon>
        <taxon>Actinomycetota</taxon>
        <taxon>Actinomycetes</taxon>
        <taxon>Streptosporangiales</taxon>
        <taxon>Treboniaceae</taxon>
        <taxon>Trebonia</taxon>
    </lineage>
</organism>
<evidence type="ECO:0000313" key="3">
    <source>
        <dbReference type="EMBL" id="TVZ00076.1"/>
    </source>
</evidence>
<dbReference type="Pfam" id="PF03795">
    <property type="entry name" value="YCII"/>
    <property type="match status" value="1"/>
</dbReference>
<accession>A0A6P2BPF0</accession>
<dbReference type="InterPro" id="IPR005545">
    <property type="entry name" value="YCII"/>
</dbReference>
<dbReference type="InterPro" id="IPR011008">
    <property type="entry name" value="Dimeric_a/b-barrel"/>
</dbReference>
<keyword evidence="4" id="KW-1185">Reference proteome</keyword>
<dbReference type="RefSeq" id="WP_145861632.1">
    <property type="nucleotide sequence ID" value="NZ_RPFW01000010.1"/>
</dbReference>
<dbReference type="PANTHER" id="PTHR35174">
    <property type="entry name" value="BLL7171 PROTEIN-RELATED"/>
    <property type="match status" value="1"/>
</dbReference>
<comment type="similarity">
    <text evidence="1">Belongs to the YciI family.</text>
</comment>
<dbReference type="PANTHER" id="PTHR35174:SF3">
    <property type="entry name" value="BLL7171 PROTEIN"/>
    <property type="match status" value="1"/>
</dbReference>
<sequence length="115" mass="12494">MQYALLIYTKPGTVEALSPEERDELSREYYALRDEPGVLGGAALQPVTTATTLRHADGKPIVTDGPFADTKEVFGGYYLYECDNLDQATEMAARIPALRLGGTIEIRPLMGKAAS</sequence>
<dbReference type="OrthoDB" id="668782at2"/>
<proteinExistence type="inferred from homology"/>